<dbReference type="InterPro" id="IPR000531">
    <property type="entry name" value="Beta-barrel_TonB"/>
</dbReference>
<evidence type="ECO:0000256" key="3">
    <source>
        <dbReference type="ARBA" id="ARBA00022452"/>
    </source>
</evidence>
<dbReference type="SUPFAM" id="SSF56935">
    <property type="entry name" value="Porins"/>
    <property type="match status" value="1"/>
</dbReference>
<feature type="chain" id="PRO_5021321757" evidence="12">
    <location>
        <begin position="41"/>
        <end position="608"/>
    </location>
</feature>
<keyword evidence="7 11" id="KW-0798">TonB box</keyword>
<keyword evidence="4 10" id="KW-0812">Transmembrane</keyword>
<protein>
    <submittedName>
        <fullName evidence="15">TonB-dependent receptor</fullName>
    </submittedName>
</protein>
<keyword evidence="2 10" id="KW-0813">Transport</keyword>
<evidence type="ECO:0000256" key="9">
    <source>
        <dbReference type="ARBA" id="ARBA00023237"/>
    </source>
</evidence>
<dbReference type="EMBL" id="VFRR01000026">
    <property type="protein sequence ID" value="TPE49171.1"/>
    <property type="molecule type" value="Genomic_DNA"/>
</dbReference>
<evidence type="ECO:0000259" key="13">
    <source>
        <dbReference type="Pfam" id="PF00593"/>
    </source>
</evidence>
<evidence type="ECO:0000256" key="12">
    <source>
        <dbReference type="SAM" id="SignalP"/>
    </source>
</evidence>
<evidence type="ECO:0000256" key="2">
    <source>
        <dbReference type="ARBA" id="ARBA00022448"/>
    </source>
</evidence>
<dbReference type="Gene3D" id="2.170.130.10">
    <property type="entry name" value="TonB-dependent receptor, plug domain"/>
    <property type="match status" value="1"/>
</dbReference>
<dbReference type="Gene3D" id="2.40.170.20">
    <property type="entry name" value="TonB-dependent receptor, beta-barrel domain"/>
    <property type="match status" value="1"/>
</dbReference>
<dbReference type="PROSITE" id="PS52016">
    <property type="entry name" value="TONB_DEPENDENT_REC_3"/>
    <property type="match status" value="1"/>
</dbReference>
<dbReference type="GO" id="GO:0015889">
    <property type="term" value="P:cobalamin transport"/>
    <property type="evidence" value="ECO:0007669"/>
    <property type="project" value="TreeGrafter"/>
</dbReference>
<name>A0A501WQ96_9GAMM</name>
<gene>
    <name evidence="15" type="ORF">FJM67_12255</name>
</gene>
<evidence type="ECO:0000313" key="16">
    <source>
        <dbReference type="Proteomes" id="UP000315901"/>
    </source>
</evidence>
<keyword evidence="16" id="KW-1185">Reference proteome</keyword>
<feature type="signal peptide" evidence="12">
    <location>
        <begin position="1"/>
        <end position="40"/>
    </location>
</feature>
<dbReference type="GO" id="GO:0006811">
    <property type="term" value="P:monoatomic ion transport"/>
    <property type="evidence" value="ECO:0007669"/>
    <property type="project" value="UniProtKB-KW"/>
</dbReference>
<evidence type="ECO:0000259" key="14">
    <source>
        <dbReference type="Pfam" id="PF07715"/>
    </source>
</evidence>
<evidence type="ECO:0000256" key="10">
    <source>
        <dbReference type="PROSITE-ProRule" id="PRU01360"/>
    </source>
</evidence>
<feature type="domain" description="TonB-dependent receptor-like beta-barrel" evidence="13">
    <location>
        <begin position="229"/>
        <end position="580"/>
    </location>
</feature>
<keyword evidence="6" id="KW-0406">Ion transport</keyword>
<comment type="subcellular location">
    <subcellularLocation>
        <location evidence="1 10">Cell outer membrane</location>
        <topology evidence="1 10">Multi-pass membrane protein</topology>
    </subcellularLocation>
</comment>
<dbReference type="InterPro" id="IPR037066">
    <property type="entry name" value="Plug_dom_sf"/>
</dbReference>
<keyword evidence="8 10" id="KW-0472">Membrane</keyword>
<evidence type="ECO:0000256" key="1">
    <source>
        <dbReference type="ARBA" id="ARBA00004571"/>
    </source>
</evidence>
<evidence type="ECO:0000256" key="8">
    <source>
        <dbReference type="ARBA" id="ARBA00023136"/>
    </source>
</evidence>
<evidence type="ECO:0000256" key="6">
    <source>
        <dbReference type="ARBA" id="ARBA00023065"/>
    </source>
</evidence>
<organism evidence="15 16">
    <name type="scientific">Maribrevibacterium harenarium</name>
    <dbReference type="NCBI Taxonomy" id="2589817"/>
    <lineage>
        <taxon>Bacteria</taxon>
        <taxon>Pseudomonadati</taxon>
        <taxon>Pseudomonadota</taxon>
        <taxon>Gammaproteobacteria</taxon>
        <taxon>Oceanospirillales</taxon>
        <taxon>Oceanospirillaceae</taxon>
        <taxon>Maribrevibacterium</taxon>
    </lineage>
</organism>
<dbReference type="GO" id="GO:0009279">
    <property type="term" value="C:cell outer membrane"/>
    <property type="evidence" value="ECO:0007669"/>
    <property type="project" value="UniProtKB-SubCell"/>
</dbReference>
<dbReference type="Pfam" id="PF07715">
    <property type="entry name" value="Plug"/>
    <property type="match status" value="1"/>
</dbReference>
<dbReference type="CDD" id="cd01347">
    <property type="entry name" value="ligand_gated_channel"/>
    <property type="match status" value="1"/>
</dbReference>
<dbReference type="OrthoDB" id="9764669at2"/>
<dbReference type="InterPro" id="IPR039426">
    <property type="entry name" value="TonB-dep_rcpt-like"/>
</dbReference>
<dbReference type="AlphaFoldDB" id="A0A501WQ96"/>
<comment type="caution">
    <text evidence="15">The sequence shown here is derived from an EMBL/GenBank/DDBJ whole genome shotgun (WGS) entry which is preliminary data.</text>
</comment>
<evidence type="ECO:0000256" key="7">
    <source>
        <dbReference type="ARBA" id="ARBA00023077"/>
    </source>
</evidence>
<dbReference type="PANTHER" id="PTHR30069:SF53">
    <property type="entry name" value="COLICIN I RECEPTOR-RELATED"/>
    <property type="match status" value="1"/>
</dbReference>
<reference evidence="15 16" key="1">
    <citation type="submission" date="2019-06" db="EMBL/GenBank/DDBJ databases">
        <title>A novel bacterium of genus Marinomonas, isolated from coastal sand.</title>
        <authorList>
            <person name="Huang H."/>
            <person name="Mo K."/>
            <person name="Hu Y."/>
        </authorList>
    </citation>
    <scope>NUCLEOTIDE SEQUENCE [LARGE SCALE GENOMIC DNA]</scope>
    <source>
        <strain evidence="15 16">HB171799</strain>
    </source>
</reference>
<proteinExistence type="inferred from homology"/>
<dbReference type="Pfam" id="PF00593">
    <property type="entry name" value="TonB_dep_Rec_b-barrel"/>
    <property type="match status" value="1"/>
</dbReference>
<keyword evidence="9 10" id="KW-0998">Cell outer membrane</keyword>
<dbReference type="Proteomes" id="UP000315901">
    <property type="component" value="Unassembled WGS sequence"/>
</dbReference>
<dbReference type="RefSeq" id="WP_140589686.1">
    <property type="nucleotide sequence ID" value="NZ_VFRR01000026.1"/>
</dbReference>
<feature type="domain" description="TonB-dependent receptor plug" evidence="14">
    <location>
        <begin position="64"/>
        <end position="169"/>
    </location>
</feature>
<keyword evidence="15" id="KW-0675">Receptor</keyword>
<evidence type="ECO:0000256" key="5">
    <source>
        <dbReference type="ARBA" id="ARBA00022729"/>
    </source>
</evidence>
<dbReference type="InterPro" id="IPR012910">
    <property type="entry name" value="Plug_dom"/>
</dbReference>
<dbReference type="PANTHER" id="PTHR30069">
    <property type="entry name" value="TONB-DEPENDENT OUTER MEMBRANE RECEPTOR"/>
    <property type="match status" value="1"/>
</dbReference>
<evidence type="ECO:0000313" key="15">
    <source>
        <dbReference type="EMBL" id="TPE49171.1"/>
    </source>
</evidence>
<evidence type="ECO:0000256" key="4">
    <source>
        <dbReference type="ARBA" id="ARBA00022692"/>
    </source>
</evidence>
<keyword evidence="5 12" id="KW-0732">Signal</keyword>
<accession>A0A501WQ96</accession>
<sequence>MLSATNQIKTMTSKTDSLPAFAKTAAALSILAAISSQTLAAETEQKDPLLIVITTATTTPITASESLASVTVIDKDDIEKQQPQEMTELLAGQPGVDITTNGGYGKATSLFMRGANSSGTKLLIDGVPLYSATLGVAPWQYLNPALFERVEVVRGPRSSLYGSEAVGGVVQLFLKDSREDSIDFSVEGGSFNTQGAQVSASGNLGNTSILLSGSTFQTDGTKLKLDEENKAYKSGSLLFRVAHKISDRTNLKLLYMNGNGHSEYSGGELDYNLHVANIGADFPVLKNWDSSINFKESSLDQSYDSGSEFNSINQAVRWSNVVWANNSDFVFGAEYSEDTADVSYDTPIRTNSAIFGQATGYFGKWTLQANLRSDENSQFAGSSTGGISLGFQASTNIKIRSSHGTAYKAPDFSHLYSQYGSLEIKSEASTSSELGIRGDYGSSYWDLAFYQSDYNDMIAYNRSTKKYENIQNARVRGIEFATGAKLAEWSLGFNATLMDPVNLSDGDNHGKRLQRRVEKSARIDVDRGFENSSLGFTVAGYGDRYDDAANTELLPGYALLNLRASYDFAKDWNAKFTVKNALDKDYETAGGYKNPGVGAFLTVNYSAL</sequence>
<evidence type="ECO:0000256" key="11">
    <source>
        <dbReference type="RuleBase" id="RU003357"/>
    </source>
</evidence>
<keyword evidence="3 10" id="KW-1134">Transmembrane beta strand</keyword>
<comment type="similarity">
    <text evidence="10 11">Belongs to the TonB-dependent receptor family.</text>
</comment>
<dbReference type="InterPro" id="IPR036942">
    <property type="entry name" value="Beta-barrel_TonB_sf"/>
</dbReference>